<reference evidence="2 3" key="1">
    <citation type="submission" date="2018-06" db="EMBL/GenBank/DDBJ databases">
        <title>Complete genome of Desulfovibrio marinus P48SEP.</title>
        <authorList>
            <person name="Crispim J.S."/>
            <person name="Vidigal P.M.P."/>
            <person name="Silva L.C.F."/>
            <person name="Araujo L.C."/>
            <person name="Laguardia C.N."/>
            <person name="Dias R.S."/>
            <person name="Sousa M.P."/>
            <person name="Paula S.O."/>
            <person name="Silva C."/>
        </authorList>
    </citation>
    <scope>NUCLEOTIDE SEQUENCE [LARGE SCALE GENOMIC DNA]</scope>
    <source>
        <strain evidence="2 3">P48SEP</strain>
    </source>
</reference>
<evidence type="ECO:0000256" key="1">
    <source>
        <dbReference type="SAM" id="MobiDB-lite"/>
    </source>
</evidence>
<gene>
    <name evidence="2" type="ORF">DQK91_00065</name>
</gene>
<dbReference type="Proteomes" id="UP000434052">
    <property type="component" value="Unassembled WGS sequence"/>
</dbReference>
<dbReference type="AlphaFoldDB" id="A0A6P1ZP70"/>
<organism evidence="2 3">
    <name type="scientific">Oceanidesulfovibrio marinus</name>
    <dbReference type="NCBI Taxonomy" id="370038"/>
    <lineage>
        <taxon>Bacteria</taxon>
        <taxon>Pseudomonadati</taxon>
        <taxon>Thermodesulfobacteriota</taxon>
        <taxon>Desulfovibrionia</taxon>
        <taxon>Desulfovibrionales</taxon>
        <taxon>Desulfovibrionaceae</taxon>
        <taxon>Oceanidesulfovibrio</taxon>
    </lineage>
</organism>
<evidence type="ECO:0000313" key="3">
    <source>
        <dbReference type="Proteomes" id="UP000434052"/>
    </source>
</evidence>
<feature type="region of interest" description="Disordered" evidence="1">
    <location>
        <begin position="51"/>
        <end position="72"/>
    </location>
</feature>
<name>A0A6P1ZP70_9BACT</name>
<sequence length="72" mass="8064">MVMADSFKKVWAIRAIKIIRMRVGSGAYTAAQLFWRFCQVQNMNSQARIPSKIDQKDCGKGDPRSIDSPSGT</sequence>
<proteinExistence type="predicted"/>
<protein>
    <submittedName>
        <fullName evidence="2">Uncharacterized protein</fullName>
    </submittedName>
</protein>
<comment type="caution">
    <text evidence="2">The sequence shown here is derived from an EMBL/GenBank/DDBJ whole genome shotgun (WGS) entry which is preliminary data.</text>
</comment>
<dbReference type="EMBL" id="QMIF01000001">
    <property type="protein sequence ID" value="TVM36355.1"/>
    <property type="molecule type" value="Genomic_DNA"/>
</dbReference>
<feature type="compositionally biased region" description="Basic and acidic residues" evidence="1">
    <location>
        <begin position="51"/>
        <end position="65"/>
    </location>
</feature>
<accession>A0A6P1ZP70</accession>
<evidence type="ECO:0000313" key="2">
    <source>
        <dbReference type="EMBL" id="TVM36355.1"/>
    </source>
</evidence>